<keyword evidence="2" id="KW-1185">Reference proteome</keyword>
<protein>
    <recommendedName>
        <fullName evidence="3">Flagellar protein</fullName>
    </recommendedName>
</protein>
<dbReference type="Proteomes" id="UP000237968">
    <property type="component" value="Unassembled WGS sequence"/>
</dbReference>
<accession>A0A2S9XF64</accession>
<dbReference type="EMBL" id="PVNK01000240">
    <property type="protein sequence ID" value="PRP91502.1"/>
    <property type="molecule type" value="Genomic_DNA"/>
</dbReference>
<reference evidence="1 2" key="1">
    <citation type="submission" date="2018-03" db="EMBL/GenBank/DDBJ databases">
        <title>Draft Genome Sequences of the Obligatory Marine Myxobacteria Enhygromyxa salina SWB005.</title>
        <authorList>
            <person name="Poehlein A."/>
            <person name="Moghaddam J.A."/>
            <person name="Harms H."/>
            <person name="Alanjari M."/>
            <person name="Koenig G.M."/>
            <person name="Daniel R."/>
            <person name="Schaeberle T.F."/>
        </authorList>
    </citation>
    <scope>NUCLEOTIDE SEQUENCE [LARGE SCALE GENOMIC DNA]</scope>
    <source>
        <strain evidence="1 2">SWB005</strain>
    </source>
</reference>
<dbReference type="AlphaFoldDB" id="A0A2S9XF64"/>
<proteinExistence type="predicted"/>
<evidence type="ECO:0000313" key="1">
    <source>
        <dbReference type="EMBL" id="PRP91502.1"/>
    </source>
</evidence>
<sequence>MFVGLVLLMLLGVLSWLTKRVHRRGLGGATGRERVALTADHSVHVIELGGVRLLVGTGPSGAPRVLANLGEVELAESDAAPEPSLARPWAELGARLGRRETMGPVWARLFGVAGGR</sequence>
<evidence type="ECO:0000313" key="2">
    <source>
        <dbReference type="Proteomes" id="UP000237968"/>
    </source>
</evidence>
<gene>
    <name evidence="1" type="ORF">ENSA5_54760</name>
</gene>
<evidence type="ECO:0008006" key="3">
    <source>
        <dbReference type="Google" id="ProtNLM"/>
    </source>
</evidence>
<comment type="caution">
    <text evidence="1">The sequence shown here is derived from an EMBL/GenBank/DDBJ whole genome shotgun (WGS) entry which is preliminary data.</text>
</comment>
<organism evidence="1 2">
    <name type="scientific">Enhygromyxa salina</name>
    <dbReference type="NCBI Taxonomy" id="215803"/>
    <lineage>
        <taxon>Bacteria</taxon>
        <taxon>Pseudomonadati</taxon>
        <taxon>Myxococcota</taxon>
        <taxon>Polyangia</taxon>
        <taxon>Nannocystales</taxon>
        <taxon>Nannocystaceae</taxon>
        <taxon>Enhygromyxa</taxon>
    </lineage>
</organism>
<name>A0A2S9XF64_9BACT</name>